<reference evidence="2" key="1">
    <citation type="journal article" date="2019" name="Int. J. Syst. Evol. Microbiol.">
        <title>The Global Catalogue of Microorganisms (GCM) 10K type strain sequencing project: providing services to taxonomists for standard genome sequencing and annotation.</title>
        <authorList>
            <consortium name="The Broad Institute Genomics Platform"/>
            <consortium name="The Broad Institute Genome Sequencing Center for Infectious Disease"/>
            <person name="Wu L."/>
            <person name="Ma J."/>
        </authorList>
    </citation>
    <scope>NUCLEOTIDE SEQUENCE [LARGE SCALE GENOMIC DNA]</scope>
    <source>
        <strain evidence="2">KCTC 22245</strain>
    </source>
</reference>
<sequence>MHCQTCAFYNESGSECRRYAPQPAENEKKASWPTVAATDWCGEYKEDPNKAKKTA</sequence>
<evidence type="ECO:0000313" key="2">
    <source>
        <dbReference type="Proteomes" id="UP001595607"/>
    </source>
</evidence>
<name>A0ABV7M8L7_9PROT</name>
<comment type="caution">
    <text evidence="1">The sequence shown here is derived from an EMBL/GenBank/DDBJ whole genome shotgun (WGS) entry which is preliminary data.</text>
</comment>
<dbReference type="Proteomes" id="UP001595607">
    <property type="component" value="Unassembled WGS sequence"/>
</dbReference>
<organism evidence="1 2">
    <name type="scientific">Parvularcula lutaonensis</name>
    <dbReference type="NCBI Taxonomy" id="491923"/>
    <lineage>
        <taxon>Bacteria</taxon>
        <taxon>Pseudomonadati</taxon>
        <taxon>Pseudomonadota</taxon>
        <taxon>Alphaproteobacteria</taxon>
        <taxon>Parvularculales</taxon>
        <taxon>Parvularculaceae</taxon>
        <taxon>Parvularcula</taxon>
    </lineage>
</organism>
<keyword evidence="2" id="KW-1185">Reference proteome</keyword>
<dbReference type="RefSeq" id="WP_189573371.1">
    <property type="nucleotide sequence ID" value="NZ_BMXU01000001.1"/>
</dbReference>
<evidence type="ECO:0000313" key="1">
    <source>
        <dbReference type="EMBL" id="MFC3301754.1"/>
    </source>
</evidence>
<accession>A0ABV7M8L7</accession>
<proteinExistence type="predicted"/>
<protein>
    <submittedName>
        <fullName evidence="1">Uncharacterized protein</fullName>
    </submittedName>
</protein>
<gene>
    <name evidence="1" type="ORF">ACFONP_03320</name>
</gene>
<dbReference type="EMBL" id="JBHRVA010000002">
    <property type="protein sequence ID" value="MFC3301754.1"/>
    <property type="molecule type" value="Genomic_DNA"/>
</dbReference>